<gene>
    <name evidence="1" type="ORF">Tci_932821</name>
</gene>
<sequence>GSVPAVEHSGVSGPVAFPQGAEGQPLLAVFQPVDRGAVHHADPCFQQTHGVPDVDDPGRGGDCRRVCARVVRALAGA</sequence>
<evidence type="ECO:0000313" key="1">
    <source>
        <dbReference type="EMBL" id="GFD60852.1"/>
    </source>
</evidence>
<name>A0A699XLF7_TANCI</name>
<dbReference type="EMBL" id="BKCJ011883494">
    <property type="protein sequence ID" value="GFD60852.1"/>
    <property type="molecule type" value="Genomic_DNA"/>
</dbReference>
<organism evidence="1">
    <name type="scientific">Tanacetum cinerariifolium</name>
    <name type="common">Dalmatian daisy</name>
    <name type="synonym">Chrysanthemum cinerariifolium</name>
    <dbReference type="NCBI Taxonomy" id="118510"/>
    <lineage>
        <taxon>Eukaryota</taxon>
        <taxon>Viridiplantae</taxon>
        <taxon>Streptophyta</taxon>
        <taxon>Embryophyta</taxon>
        <taxon>Tracheophyta</taxon>
        <taxon>Spermatophyta</taxon>
        <taxon>Magnoliopsida</taxon>
        <taxon>eudicotyledons</taxon>
        <taxon>Gunneridae</taxon>
        <taxon>Pentapetalae</taxon>
        <taxon>asterids</taxon>
        <taxon>campanulids</taxon>
        <taxon>Asterales</taxon>
        <taxon>Asteraceae</taxon>
        <taxon>Asteroideae</taxon>
        <taxon>Anthemideae</taxon>
        <taxon>Anthemidinae</taxon>
        <taxon>Tanacetum</taxon>
    </lineage>
</organism>
<comment type="caution">
    <text evidence="1">The sequence shown here is derived from an EMBL/GenBank/DDBJ whole genome shotgun (WGS) entry which is preliminary data.</text>
</comment>
<proteinExistence type="predicted"/>
<feature type="non-terminal residue" evidence="1">
    <location>
        <position position="1"/>
    </location>
</feature>
<accession>A0A699XLF7</accession>
<protein>
    <submittedName>
        <fullName evidence="1">Uncharacterized protein</fullName>
    </submittedName>
</protein>
<reference evidence="1" key="1">
    <citation type="journal article" date="2019" name="Sci. Rep.">
        <title>Draft genome of Tanacetum cinerariifolium, the natural source of mosquito coil.</title>
        <authorList>
            <person name="Yamashiro T."/>
            <person name="Shiraishi A."/>
            <person name="Satake H."/>
            <person name="Nakayama K."/>
        </authorList>
    </citation>
    <scope>NUCLEOTIDE SEQUENCE</scope>
</reference>
<dbReference type="AlphaFoldDB" id="A0A699XLF7"/>